<gene>
    <name evidence="2" type="ORF">RND81_14G143900</name>
</gene>
<dbReference type="Proteomes" id="UP001443914">
    <property type="component" value="Unassembled WGS sequence"/>
</dbReference>
<organism evidence="2 3">
    <name type="scientific">Saponaria officinalis</name>
    <name type="common">Common soapwort</name>
    <name type="synonym">Lychnis saponaria</name>
    <dbReference type="NCBI Taxonomy" id="3572"/>
    <lineage>
        <taxon>Eukaryota</taxon>
        <taxon>Viridiplantae</taxon>
        <taxon>Streptophyta</taxon>
        <taxon>Embryophyta</taxon>
        <taxon>Tracheophyta</taxon>
        <taxon>Spermatophyta</taxon>
        <taxon>Magnoliopsida</taxon>
        <taxon>eudicotyledons</taxon>
        <taxon>Gunneridae</taxon>
        <taxon>Pentapetalae</taxon>
        <taxon>Caryophyllales</taxon>
        <taxon>Caryophyllaceae</taxon>
        <taxon>Caryophylleae</taxon>
        <taxon>Saponaria</taxon>
    </lineage>
</organism>
<dbReference type="EMBL" id="JBDFQZ010000014">
    <property type="protein sequence ID" value="KAK9665894.1"/>
    <property type="molecule type" value="Genomic_DNA"/>
</dbReference>
<feature type="region of interest" description="Disordered" evidence="1">
    <location>
        <begin position="54"/>
        <end position="78"/>
    </location>
</feature>
<proteinExistence type="predicted"/>
<dbReference type="AlphaFoldDB" id="A0AAW1GPX1"/>
<protein>
    <submittedName>
        <fullName evidence="2">Uncharacterized protein</fullName>
    </submittedName>
</protein>
<name>A0AAW1GPX1_SAPOF</name>
<evidence type="ECO:0000313" key="3">
    <source>
        <dbReference type="Proteomes" id="UP001443914"/>
    </source>
</evidence>
<comment type="caution">
    <text evidence="2">The sequence shown here is derived from an EMBL/GenBank/DDBJ whole genome shotgun (WGS) entry which is preliminary data.</text>
</comment>
<feature type="compositionally biased region" description="Acidic residues" evidence="1">
    <location>
        <begin position="68"/>
        <end position="78"/>
    </location>
</feature>
<sequence length="133" mass="15374">MSQGRKRSQADMPTVMSNKYEQQRLLNIQANKRRLESFNIKHIGASLSSFVNSTMEKKRKGKKRSIIDEDEDYEPNVDEDDEILGKASEINTKLDAAKKVNNKLVVVKTMKTLITMKISTMRNLIVLWRCKEI</sequence>
<reference evidence="2" key="1">
    <citation type="submission" date="2024-03" db="EMBL/GenBank/DDBJ databases">
        <title>WGS assembly of Saponaria officinalis var. Norfolk2.</title>
        <authorList>
            <person name="Jenkins J."/>
            <person name="Shu S."/>
            <person name="Grimwood J."/>
            <person name="Barry K."/>
            <person name="Goodstein D."/>
            <person name="Schmutz J."/>
            <person name="Leebens-Mack J."/>
            <person name="Osbourn A."/>
        </authorList>
    </citation>
    <scope>NUCLEOTIDE SEQUENCE [LARGE SCALE GENOMIC DNA]</scope>
    <source>
        <strain evidence="2">JIC</strain>
    </source>
</reference>
<keyword evidence="3" id="KW-1185">Reference proteome</keyword>
<accession>A0AAW1GPX1</accession>
<evidence type="ECO:0000256" key="1">
    <source>
        <dbReference type="SAM" id="MobiDB-lite"/>
    </source>
</evidence>
<evidence type="ECO:0000313" key="2">
    <source>
        <dbReference type="EMBL" id="KAK9665894.1"/>
    </source>
</evidence>